<keyword evidence="3" id="KW-1185">Reference proteome</keyword>
<accession>A0ABX7IFX4</accession>
<evidence type="ECO:0000313" key="2">
    <source>
        <dbReference type="EMBL" id="QRV01449.1"/>
    </source>
</evidence>
<dbReference type="EMBL" id="CP070228">
    <property type="protein sequence ID" value="QRV01449.1"/>
    <property type="molecule type" value="Genomic_DNA"/>
</dbReference>
<dbReference type="SUPFAM" id="SSF48452">
    <property type="entry name" value="TPR-like"/>
    <property type="match status" value="1"/>
</dbReference>
<feature type="compositionally biased region" description="Basic and acidic residues" evidence="1">
    <location>
        <begin position="1"/>
        <end position="14"/>
    </location>
</feature>
<dbReference type="InterPro" id="IPR011990">
    <property type="entry name" value="TPR-like_helical_dom_sf"/>
</dbReference>
<feature type="region of interest" description="Disordered" evidence="1">
    <location>
        <begin position="1"/>
        <end position="148"/>
    </location>
</feature>
<proteinExistence type="predicted"/>
<dbReference type="Gene3D" id="1.25.40.10">
    <property type="entry name" value="Tetratricopeptide repeat domain"/>
    <property type="match status" value="1"/>
</dbReference>
<protein>
    <recommendedName>
        <fullName evidence="4">Tetratricopeptide repeat-containing protein</fullName>
    </recommendedName>
</protein>
<feature type="region of interest" description="Disordered" evidence="1">
    <location>
        <begin position="383"/>
        <end position="421"/>
    </location>
</feature>
<sequence length="442" mass="51083">MSDYRNINDRRASRANDSSGWQSSSRPFARDSRRDDDRGGRRWDNDRRGGRDERRDDRGPRRWDNDRRDSRRDDDRGGRRWDNDRRGGRDERRDDRGPRRWDNDRRDSRRDDDRGGRRWDNNQDSHNAEDVRSQEPDSRQLLDEIPESITSQSLDADVRRRLLGLTKENGERVARHLAYAGEMMDIDPEVAYTHAHAAYMRAARVDVVREALGLTAYVTGRYAEALRELRTYRRMSDDYSHVPIEADSERGLGRPEKALRFIEDIPLARLDAEAKIELAIVTSGARAETGDIEGGLSVLQRILVENLDDGVAARVQLTKADRLEELGRTDEAEELRQEWQAMLDDGNDFSMMVDLDEVLDDLPEEDLDLDSEFADEHDDFAELRENDEDEAEDFEEDFADADFDDDELDGDFDDEDLAGEPAADEEFDGAFEELFGVEDVDD</sequence>
<organism evidence="2 3">
    <name type="scientific">Arcanobacterium phocisimile</name>
    <dbReference type="NCBI Taxonomy" id="1302235"/>
    <lineage>
        <taxon>Bacteria</taxon>
        <taxon>Bacillati</taxon>
        <taxon>Actinomycetota</taxon>
        <taxon>Actinomycetes</taxon>
        <taxon>Actinomycetales</taxon>
        <taxon>Actinomycetaceae</taxon>
        <taxon>Arcanobacterium</taxon>
    </lineage>
</organism>
<evidence type="ECO:0008006" key="4">
    <source>
        <dbReference type="Google" id="ProtNLM"/>
    </source>
</evidence>
<dbReference type="Proteomes" id="UP000602653">
    <property type="component" value="Chromosome"/>
</dbReference>
<gene>
    <name evidence="2" type="ORF">JTE88_04845</name>
</gene>
<evidence type="ECO:0000313" key="3">
    <source>
        <dbReference type="Proteomes" id="UP000602653"/>
    </source>
</evidence>
<reference evidence="2 3" key="1">
    <citation type="submission" date="2021-02" db="EMBL/GenBank/DDBJ databases">
        <title>Complete Genome Sequence of Arcanobacterium phocisimile strain DSM 26142T from a harbour seal.</title>
        <authorList>
            <person name="Borowiak M."/>
            <person name="Alssahen M."/>
            <person name="Malorny B."/>
            <person name="Laemmler C."/>
            <person name="Siebert U."/>
            <person name="Ploetz M."/>
            <person name="Abdulmawjood A."/>
        </authorList>
    </citation>
    <scope>NUCLEOTIDE SEQUENCE [LARGE SCALE GENOMIC DNA]</scope>
    <source>
        <strain evidence="2 3">DSM 26142</strain>
    </source>
</reference>
<name>A0ABX7IFX4_9ACTO</name>
<feature type="compositionally biased region" description="Polar residues" evidence="1">
    <location>
        <begin position="15"/>
        <end position="26"/>
    </location>
</feature>
<evidence type="ECO:0000256" key="1">
    <source>
        <dbReference type="SAM" id="MobiDB-lite"/>
    </source>
</evidence>
<feature type="compositionally biased region" description="Basic and acidic residues" evidence="1">
    <location>
        <begin position="28"/>
        <end position="142"/>
    </location>
</feature>
<dbReference type="RefSeq" id="WP_204423098.1">
    <property type="nucleotide sequence ID" value="NZ_CP070228.1"/>
</dbReference>